<keyword evidence="2" id="KW-1185">Reference proteome</keyword>
<sequence>MPSVILSQFTAPLSSAITLRTWCTCLHRPLQQTSYPPPSCRPSMPVSKFPASGTPYIEKLAKVVVVVMEFLELRMPQRGKNKKDIKELCEGIANTVVVINTMLKSSAQNLKRKTEGKHSGIEGFFNTKESRDAIQDYRIRVDNLKTNFLGLSCVMLSGRRYSDNDILQIHVMGNCLLVLVELRHTQRDLMHPMAKVRIIEDAAPNDS</sequence>
<reference evidence="1" key="1">
    <citation type="submission" date="2023-06" db="EMBL/GenBank/DDBJ databases">
        <authorList>
            <consortium name="Lawrence Berkeley National Laboratory"/>
            <person name="Ahrendt S."/>
            <person name="Sahu N."/>
            <person name="Indic B."/>
            <person name="Wong-Bajracharya J."/>
            <person name="Merenyi Z."/>
            <person name="Ke H.-M."/>
            <person name="Monk M."/>
            <person name="Kocsube S."/>
            <person name="Drula E."/>
            <person name="Lipzen A."/>
            <person name="Balint B."/>
            <person name="Henrissat B."/>
            <person name="Andreopoulos B."/>
            <person name="Martin F.M."/>
            <person name="Harder C.B."/>
            <person name="Rigling D."/>
            <person name="Ford K.L."/>
            <person name="Foster G.D."/>
            <person name="Pangilinan J."/>
            <person name="Papanicolaou A."/>
            <person name="Barry K."/>
            <person name="LaButti K."/>
            <person name="Viragh M."/>
            <person name="Koriabine M."/>
            <person name="Yan M."/>
            <person name="Riley R."/>
            <person name="Champramary S."/>
            <person name="Plett K.L."/>
            <person name="Tsai I.J."/>
            <person name="Slot J."/>
            <person name="Sipos G."/>
            <person name="Plett J."/>
            <person name="Nagy L.G."/>
            <person name="Grigoriev I.V."/>
        </authorList>
    </citation>
    <scope>NUCLEOTIDE SEQUENCE</scope>
    <source>
        <strain evidence="1">CCBAS 213</strain>
    </source>
</reference>
<protein>
    <submittedName>
        <fullName evidence="1">Uncharacterized protein</fullName>
    </submittedName>
</protein>
<evidence type="ECO:0000313" key="2">
    <source>
        <dbReference type="Proteomes" id="UP001175211"/>
    </source>
</evidence>
<dbReference type="GeneID" id="85353471"/>
<proteinExistence type="predicted"/>
<comment type="caution">
    <text evidence="1">The sequence shown here is derived from an EMBL/GenBank/DDBJ whole genome shotgun (WGS) entry which is preliminary data.</text>
</comment>
<dbReference type="Proteomes" id="UP001175211">
    <property type="component" value="Unassembled WGS sequence"/>
</dbReference>
<dbReference type="AlphaFoldDB" id="A0AA39JXD4"/>
<name>A0AA39JXD4_ARMTA</name>
<gene>
    <name evidence="1" type="ORF">EV420DRAFT_1482695</name>
</gene>
<dbReference type="EMBL" id="JAUEPS010000035">
    <property type="protein sequence ID" value="KAK0450488.1"/>
    <property type="molecule type" value="Genomic_DNA"/>
</dbReference>
<dbReference type="RefSeq" id="XP_060327359.1">
    <property type="nucleotide sequence ID" value="XM_060469923.1"/>
</dbReference>
<accession>A0AA39JXD4</accession>
<evidence type="ECO:0000313" key="1">
    <source>
        <dbReference type="EMBL" id="KAK0450488.1"/>
    </source>
</evidence>
<organism evidence="1 2">
    <name type="scientific">Armillaria tabescens</name>
    <name type="common">Ringless honey mushroom</name>
    <name type="synonym">Agaricus tabescens</name>
    <dbReference type="NCBI Taxonomy" id="1929756"/>
    <lineage>
        <taxon>Eukaryota</taxon>
        <taxon>Fungi</taxon>
        <taxon>Dikarya</taxon>
        <taxon>Basidiomycota</taxon>
        <taxon>Agaricomycotina</taxon>
        <taxon>Agaricomycetes</taxon>
        <taxon>Agaricomycetidae</taxon>
        <taxon>Agaricales</taxon>
        <taxon>Marasmiineae</taxon>
        <taxon>Physalacriaceae</taxon>
        <taxon>Desarmillaria</taxon>
    </lineage>
</organism>